<evidence type="ECO:0000313" key="3">
    <source>
        <dbReference type="Proteomes" id="UP000007799"/>
    </source>
</evidence>
<feature type="compositionally biased region" description="Gly residues" evidence="1">
    <location>
        <begin position="831"/>
        <end position="841"/>
    </location>
</feature>
<feature type="compositionally biased region" description="Polar residues" evidence="1">
    <location>
        <begin position="59"/>
        <end position="69"/>
    </location>
</feature>
<dbReference type="InterPro" id="IPR016024">
    <property type="entry name" value="ARM-type_fold"/>
</dbReference>
<feature type="compositionally biased region" description="Gly residues" evidence="1">
    <location>
        <begin position="965"/>
        <end position="977"/>
    </location>
</feature>
<feature type="compositionally biased region" description="Gly residues" evidence="1">
    <location>
        <begin position="462"/>
        <end position="481"/>
    </location>
</feature>
<feature type="compositionally biased region" description="Low complexity" evidence="1">
    <location>
        <begin position="71"/>
        <end position="87"/>
    </location>
</feature>
<gene>
    <name evidence="2" type="ORF">PTSG_05915</name>
</gene>
<feature type="compositionally biased region" description="Basic residues" evidence="1">
    <location>
        <begin position="125"/>
        <end position="139"/>
    </location>
</feature>
<feature type="compositionally biased region" description="Acidic residues" evidence="1">
    <location>
        <begin position="871"/>
        <end position="894"/>
    </location>
</feature>
<feature type="region of interest" description="Disordered" evidence="1">
    <location>
        <begin position="340"/>
        <end position="483"/>
    </location>
</feature>
<protein>
    <submittedName>
        <fullName evidence="2">Uncharacterized protein</fullName>
    </submittedName>
</protein>
<feature type="compositionally biased region" description="Polar residues" evidence="1">
    <location>
        <begin position="784"/>
        <end position="795"/>
    </location>
</feature>
<sequence>MAGRRGRRSQVGSTSDLSMEEQLALPIDLNKRRSFQYVPAKVSSKSKSRVSPVVAPATSWHSPSTTRSPDASHPSSKSVKHAASASSFFLRRRHPKGGDSSSPKPRSSKRRSKAHSTSSNGSRFSPHRRSKKQHARSPKHLSASHIWEDPFGDYGDESDEDDEDDDFDDDDTDYYDESDRSGRASALSTSRPRSANDFSRQQQQPRARRRRRRYRNWSYSRKLQMWRESGTSTFSARHHVRFPHRLEVPSTRLTPLAVSLLERSIFAHGNHPIIETMPVYPLPPVALDREGVAWNETSPPTMSPSSSGMVGWVTAMSSSSAAGRGQEQLVQSITFKQMEAPARSDGGDGGGGGGDGRVAVNGHGSGGSGGGVVAAELAETATDGDEDGASSDGDTFNVVSGGGGRNSVHPAAATSTTTASTTVSATSTTATRGATPSSPPPRPRSAWAESASPHQPRKTSGGRDGSGGGGGGGGGGDGGGQRSAQAAFGELEMTQGHNVEADTSVFVVDRPLSVLDRLRMLPSHMPMQVENERPRDVPAVEDGMTFFRLSALQYVFGDRAADPGQRDDTDFEFDADAVAAVYDEDLRSTTKPIGHHMLESVTEDVEVDIDKDEAPTASTTAAPAAVLLRRRSTRASAEAFGFASRPASISADDRRRSVASVYGFEFGGGESTDVDVPGQVRQRGNSISIAGLGSTAETDDHHPQQQQQQPMATTQEEEAPLSPLSDRSDSAFGFGFDELIDDLFFKSSDESSPASARAALRKHPRSVRLSRRLSAGDTSGDDTPATSPHRNTSTHAGHDSGRGGDGRGDGGDSDGGRGNGDGDGDGDRGRGGGGGGGGGVRGRWHSVEDETTDDDEGDGGRGYMSVLPEAEGADTDHDDDDGGDGGDGGDGDDGGEAKRRDTDAILGYGFTTAAAAKTTTTTMMGGVAVKTVEEEVQDAGEANASTAHEKVSRAGNLLLPAGDGDSNGGDGDGGGVRGKTRGGSIMRVVRNTNHAEELARINAHTDTAATNEPLTKEQEQKMADTVESLGDADDQYEQLHYLKELTSLLQEDSRLLQECIDCGGVVVLNDLAKNEAFVAVQIAAVDVMTILAQQHASCLELSDAGCVSTLKYLLEAYSVAESAARALVAIARHTIDIVVLTGVLPKLVAPMPRFDVQLIGDVVSLLYACRRNHAAALARAHAVDPLLTALPALTAAGDEESVLMALQVIAAIKARTPAVVAPLLKLPLADKALAPLKTHTNLRIRDAVSSLLA</sequence>
<evidence type="ECO:0000313" key="2">
    <source>
        <dbReference type="EMBL" id="EGD74551.1"/>
    </source>
</evidence>
<dbReference type="InterPro" id="IPR011989">
    <property type="entry name" value="ARM-like"/>
</dbReference>
<feature type="compositionally biased region" description="Polar residues" evidence="1">
    <location>
        <begin position="186"/>
        <end position="199"/>
    </location>
</feature>
<feature type="compositionally biased region" description="Acidic residues" evidence="1">
    <location>
        <begin position="150"/>
        <end position="176"/>
    </location>
</feature>
<feature type="region of interest" description="Disordered" evidence="1">
    <location>
        <begin position="960"/>
        <end position="981"/>
    </location>
</feature>
<feature type="compositionally biased region" description="Low complexity" evidence="1">
    <location>
        <begin position="38"/>
        <end position="57"/>
    </location>
</feature>
<feature type="compositionally biased region" description="Basic residues" evidence="1">
    <location>
        <begin position="759"/>
        <end position="771"/>
    </location>
</feature>
<dbReference type="SUPFAM" id="SSF48371">
    <property type="entry name" value="ARM repeat"/>
    <property type="match status" value="1"/>
</dbReference>
<dbReference type="EMBL" id="GL832969">
    <property type="protein sequence ID" value="EGD74551.1"/>
    <property type="molecule type" value="Genomic_DNA"/>
</dbReference>
<feature type="region of interest" description="Disordered" evidence="1">
    <location>
        <begin position="1"/>
        <end position="214"/>
    </location>
</feature>
<dbReference type="Proteomes" id="UP000007799">
    <property type="component" value="Unassembled WGS sequence"/>
</dbReference>
<dbReference type="AlphaFoldDB" id="F2UD56"/>
<feature type="compositionally biased region" description="Gly residues" evidence="1">
    <location>
        <begin position="363"/>
        <end position="372"/>
    </location>
</feature>
<dbReference type="InParanoid" id="F2UD56"/>
<dbReference type="RefSeq" id="XP_004992808.1">
    <property type="nucleotide sequence ID" value="XM_004992751.1"/>
</dbReference>
<feature type="compositionally biased region" description="Gly residues" evidence="1">
    <location>
        <begin position="347"/>
        <end position="356"/>
    </location>
</feature>
<feature type="region of interest" description="Disordered" evidence="1">
    <location>
        <begin position="692"/>
        <end position="729"/>
    </location>
</feature>
<dbReference type="Gene3D" id="1.25.10.10">
    <property type="entry name" value="Leucine-rich Repeat Variant"/>
    <property type="match status" value="1"/>
</dbReference>
<feature type="compositionally biased region" description="Low complexity" evidence="1">
    <location>
        <begin position="410"/>
        <end position="436"/>
    </location>
</feature>
<feature type="compositionally biased region" description="Low complexity" evidence="1">
    <location>
        <begin position="444"/>
        <end position="453"/>
    </location>
</feature>
<accession>F2UD56</accession>
<keyword evidence="3" id="KW-1185">Reference proteome</keyword>
<name>F2UD56_SALR5</name>
<feature type="compositionally biased region" description="Basic and acidic residues" evidence="1">
    <location>
        <begin position="796"/>
        <end position="810"/>
    </location>
</feature>
<evidence type="ECO:0000256" key="1">
    <source>
        <dbReference type="SAM" id="MobiDB-lite"/>
    </source>
</evidence>
<reference evidence="2" key="1">
    <citation type="submission" date="2009-08" db="EMBL/GenBank/DDBJ databases">
        <title>Annotation of Salpingoeca rosetta.</title>
        <authorList>
            <consortium name="The Broad Institute Genome Sequencing Platform"/>
            <person name="Russ C."/>
            <person name="Cuomo C."/>
            <person name="Burger G."/>
            <person name="Gray M.W."/>
            <person name="Holland P.W.H."/>
            <person name="King N."/>
            <person name="Lang F.B.F."/>
            <person name="Roger A.J."/>
            <person name="Ruiz-Trillo I."/>
            <person name="Young S.K."/>
            <person name="Zeng Q."/>
            <person name="Gargeya S."/>
            <person name="Alvarado L."/>
            <person name="Berlin A."/>
            <person name="Chapman S.B."/>
            <person name="Chen Z."/>
            <person name="Freedman E."/>
            <person name="Gellesch M."/>
            <person name="Goldberg J."/>
            <person name="Griggs A."/>
            <person name="Gujja S."/>
            <person name="Heilman E."/>
            <person name="Heiman D."/>
            <person name="Howarth C."/>
            <person name="Mehta T."/>
            <person name="Neiman D."/>
            <person name="Pearson M."/>
            <person name="Roberts A."/>
            <person name="Saif S."/>
            <person name="Shea T."/>
            <person name="Shenoy N."/>
            <person name="Sisk P."/>
            <person name="Stolte C."/>
            <person name="Sykes S."/>
            <person name="White J."/>
            <person name="Yandava C."/>
            <person name="Haas B."/>
            <person name="Nusbaum C."/>
            <person name="Birren B."/>
        </authorList>
    </citation>
    <scope>NUCLEOTIDE SEQUENCE [LARGE SCALE GENOMIC DNA]</scope>
    <source>
        <strain evidence="2">ATCC 50818</strain>
    </source>
</reference>
<proteinExistence type="predicted"/>
<feature type="region of interest" description="Disordered" evidence="1">
    <location>
        <begin position="748"/>
        <end position="899"/>
    </location>
</feature>
<organism evidence="3">
    <name type="scientific">Salpingoeca rosetta (strain ATCC 50818 / BSB-021)</name>
    <dbReference type="NCBI Taxonomy" id="946362"/>
    <lineage>
        <taxon>Eukaryota</taxon>
        <taxon>Choanoflagellata</taxon>
        <taxon>Craspedida</taxon>
        <taxon>Salpingoecidae</taxon>
        <taxon>Salpingoeca</taxon>
    </lineage>
</organism>
<dbReference type="KEGG" id="sre:PTSG_05915"/>
<dbReference type="GeneID" id="16073379"/>